<dbReference type="InterPro" id="IPR001915">
    <property type="entry name" value="Peptidase_M48"/>
</dbReference>
<dbReference type="Pfam" id="PF01435">
    <property type="entry name" value="Peptidase_M48"/>
    <property type="match status" value="1"/>
</dbReference>
<dbReference type="EMBL" id="WVRA01000001">
    <property type="protein sequence ID" value="NOE16804.1"/>
    <property type="molecule type" value="Genomic_DNA"/>
</dbReference>
<dbReference type="InterPro" id="IPR019734">
    <property type="entry name" value="TPR_rpt"/>
</dbReference>
<keyword evidence="7" id="KW-0802">TPR repeat</keyword>
<dbReference type="GO" id="GO:0046872">
    <property type="term" value="F:metal ion binding"/>
    <property type="evidence" value="ECO:0007669"/>
    <property type="project" value="UniProtKB-KW"/>
</dbReference>
<proteinExistence type="predicted"/>
<keyword evidence="2" id="KW-0645">Protease</keyword>
<evidence type="ECO:0000259" key="8">
    <source>
        <dbReference type="Pfam" id="PF01435"/>
    </source>
</evidence>
<dbReference type="GO" id="GO:0016020">
    <property type="term" value="C:membrane"/>
    <property type="evidence" value="ECO:0007669"/>
    <property type="project" value="TreeGrafter"/>
</dbReference>
<keyword evidence="6 9" id="KW-0482">Metalloprotease</keyword>
<comment type="cofactor">
    <cofactor evidence="1">
        <name>Zn(2+)</name>
        <dbReference type="ChEBI" id="CHEBI:29105"/>
    </cofactor>
</comment>
<evidence type="ECO:0000313" key="9">
    <source>
        <dbReference type="EMBL" id="NOE16804.1"/>
    </source>
</evidence>
<dbReference type="AlphaFoldDB" id="A0AA90YXG2"/>
<protein>
    <submittedName>
        <fullName evidence="9">M48 family metalloprotease</fullName>
    </submittedName>
</protein>
<dbReference type="GO" id="GO:0051603">
    <property type="term" value="P:proteolysis involved in protein catabolic process"/>
    <property type="evidence" value="ECO:0007669"/>
    <property type="project" value="TreeGrafter"/>
</dbReference>
<dbReference type="InterPro" id="IPR011990">
    <property type="entry name" value="TPR-like_helical_dom_sf"/>
</dbReference>
<evidence type="ECO:0000256" key="6">
    <source>
        <dbReference type="ARBA" id="ARBA00023049"/>
    </source>
</evidence>
<dbReference type="PANTHER" id="PTHR22726:SF1">
    <property type="entry name" value="METALLOENDOPEPTIDASE OMA1, MITOCHONDRIAL"/>
    <property type="match status" value="1"/>
</dbReference>
<feature type="domain" description="Peptidase M48" evidence="8">
    <location>
        <begin position="44"/>
        <end position="236"/>
    </location>
</feature>
<evidence type="ECO:0000256" key="7">
    <source>
        <dbReference type="PROSITE-ProRule" id="PRU00339"/>
    </source>
</evidence>
<keyword evidence="3" id="KW-0479">Metal-binding</keyword>
<evidence type="ECO:0000256" key="2">
    <source>
        <dbReference type="ARBA" id="ARBA00022670"/>
    </source>
</evidence>
<evidence type="ECO:0000256" key="4">
    <source>
        <dbReference type="ARBA" id="ARBA00022801"/>
    </source>
</evidence>
<dbReference type="PROSITE" id="PS50005">
    <property type="entry name" value="TPR"/>
    <property type="match status" value="1"/>
</dbReference>
<dbReference type="SMART" id="SM00028">
    <property type="entry name" value="TPR"/>
    <property type="match status" value="3"/>
</dbReference>
<accession>A0AA90YXG2</accession>
<comment type="caution">
    <text evidence="9">The sequence shown here is derived from an EMBL/GenBank/DDBJ whole genome shotgun (WGS) entry which is preliminary data.</text>
</comment>
<evidence type="ECO:0000256" key="3">
    <source>
        <dbReference type="ARBA" id="ARBA00022723"/>
    </source>
</evidence>
<keyword evidence="4" id="KW-0378">Hydrolase</keyword>
<sequence>MPISHVAAMAFERVSLLTSIPALILSVGVWLAAATQSHGQSLIRDPDIERGLRELAFPVLRAAGLNTNRVQILVVNDNTFNAFVIDYNAIYLNYGLILTVESPEMLQAVIAHEAAHIANGHLARRAENLKAARRNAGIGTALALLAAAAGGGEAAIGIAAGTQGAAIRSFLGHTRAEEASADRSAASYLRWAQISPSGMVELHRKFAGQELLSVANQDPYMRSHPTSRERLRAAEAFLDEFGDKAVPNANADYWFARVKGKLSAFLRSPSWTLRRAKEETAQDIRLMREASAHHQNRDLDRARRAIDEALALRPNDPYYYDLKGQILLENRQIGAAVEAYGNAVEMAPNDALILAGYGRALLAQGQTKQALSVLEKARARDYRNARLLQDLGVAYAQVGNDGMASTVTAERYALQGRLKDAGIHAKRAVARLPEGSPGWQRAQDVLIAAERLDKDKRKRK</sequence>
<dbReference type="PANTHER" id="PTHR22726">
    <property type="entry name" value="METALLOENDOPEPTIDASE OMA1"/>
    <property type="match status" value="1"/>
</dbReference>
<reference evidence="9" key="1">
    <citation type="submission" date="2019-12" db="EMBL/GenBank/DDBJ databases">
        <title>Ruegeria JWLKs population differentiation of coral mucus and skeleton niches.</title>
        <authorList>
            <person name="Luo D."/>
        </authorList>
    </citation>
    <scope>NUCLEOTIDE SEQUENCE</scope>
    <source>
        <strain evidence="9">HKCCD6181</strain>
    </source>
</reference>
<organism evidence="9 10">
    <name type="scientific">Ruegeria atlantica</name>
    <dbReference type="NCBI Taxonomy" id="81569"/>
    <lineage>
        <taxon>Bacteria</taxon>
        <taxon>Pseudomonadati</taxon>
        <taxon>Pseudomonadota</taxon>
        <taxon>Alphaproteobacteria</taxon>
        <taxon>Rhodobacterales</taxon>
        <taxon>Roseobacteraceae</taxon>
        <taxon>Ruegeria</taxon>
    </lineage>
</organism>
<dbReference type="SUPFAM" id="SSF48452">
    <property type="entry name" value="TPR-like"/>
    <property type="match status" value="1"/>
</dbReference>
<feature type="repeat" description="TPR" evidence="7">
    <location>
        <begin position="317"/>
        <end position="350"/>
    </location>
</feature>
<dbReference type="Pfam" id="PF14559">
    <property type="entry name" value="TPR_19"/>
    <property type="match status" value="1"/>
</dbReference>
<dbReference type="CDD" id="cd07324">
    <property type="entry name" value="M48C_Oma1-like"/>
    <property type="match status" value="1"/>
</dbReference>
<evidence type="ECO:0000256" key="5">
    <source>
        <dbReference type="ARBA" id="ARBA00022833"/>
    </source>
</evidence>
<dbReference type="Gene3D" id="3.30.2010.10">
    <property type="entry name" value="Metalloproteases ('zincins'), catalytic domain"/>
    <property type="match status" value="1"/>
</dbReference>
<dbReference type="GO" id="GO:0004222">
    <property type="term" value="F:metalloendopeptidase activity"/>
    <property type="evidence" value="ECO:0007669"/>
    <property type="project" value="InterPro"/>
</dbReference>
<name>A0AA90YXG2_9RHOB</name>
<dbReference type="InterPro" id="IPR051156">
    <property type="entry name" value="Mito/Outer_Membr_Metalloprot"/>
</dbReference>
<evidence type="ECO:0000313" key="10">
    <source>
        <dbReference type="Proteomes" id="UP000597886"/>
    </source>
</evidence>
<dbReference type="Proteomes" id="UP000597886">
    <property type="component" value="Unassembled WGS sequence"/>
</dbReference>
<keyword evidence="5" id="KW-0862">Zinc</keyword>
<dbReference type="RefSeq" id="WP_171328061.1">
    <property type="nucleotide sequence ID" value="NZ_WVRA01000001.1"/>
</dbReference>
<gene>
    <name evidence="9" type="ORF">GS634_01545</name>
</gene>
<dbReference type="Gene3D" id="1.25.40.10">
    <property type="entry name" value="Tetratricopeptide repeat domain"/>
    <property type="match status" value="1"/>
</dbReference>
<evidence type="ECO:0000256" key="1">
    <source>
        <dbReference type="ARBA" id="ARBA00001947"/>
    </source>
</evidence>